<dbReference type="EMBL" id="KI669460">
    <property type="protein sequence ID" value="OCF59521.1"/>
    <property type="molecule type" value="Genomic_DNA"/>
</dbReference>
<sequence>MLDLPKPICDVTSDGIANSEVRRKENIINMEVDSKLTGYFLAFLGADIPLLPPTSFADTCKLLRLCDQFEATNEHVNLVRERLVGESKGKLWELLAFASKMDDRNLGLMALKEMNLESFSHG</sequence>
<keyword evidence="2" id="KW-1185">Reference proteome</keyword>
<name>A0A1B9IVH2_9TREE</name>
<organism evidence="1 2">
    <name type="scientific">Kwoniella mangroviensis CBS 10435</name>
    <dbReference type="NCBI Taxonomy" id="1331196"/>
    <lineage>
        <taxon>Eukaryota</taxon>
        <taxon>Fungi</taxon>
        <taxon>Dikarya</taxon>
        <taxon>Basidiomycota</taxon>
        <taxon>Agaricomycotina</taxon>
        <taxon>Tremellomycetes</taxon>
        <taxon>Tremellales</taxon>
        <taxon>Cryptococcaceae</taxon>
        <taxon>Kwoniella</taxon>
    </lineage>
</organism>
<reference evidence="2" key="2">
    <citation type="submission" date="2013-12" db="EMBL/GenBank/DDBJ databases">
        <title>Evolution of pathogenesis and genome organization in the Tremellales.</title>
        <authorList>
            <person name="Cuomo C."/>
            <person name="Litvintseva A."/>
            <person name="Heitman J."/>
            <person name="Chen Y."/>
            <person name="Sun S."/>
            <person name="Springer D."/>
            <person name="Dromer F."/>
            <person name="Young S."/>
            <person name="Zeng Q."/>
            <person name="Chapman S."/>
            <person name="Gujja S."/>
            <person name="Saif S."/>
            <person name="Birren B."/>
        </authorList>
    </citation>
    <scope>NUCLEOTIDE SEQUENCE [LARGE SCALE GENOMIC DNA]</scope>
    <source>
        <strain evidence="2">CBS 10435</strain>
    </source>
</reference>
<gene>
    <name evidence="1" type="ORF">L486_02188</name>
</gene>
<dbReference type="Proteomes" id="UP000092583">
    <property type="component" value="Unassembled WGS sequence"/>
</dbReference>
<protein>
    <submittedName>
        <fullName evidence="1">Uncharacterized protein</fullName>
    </submittedName>
</protein>
<accession>A0A1B9IVH2</accession>
<evidence type="ECO:0000313" key="2">
    <source>
        <dbReference type="Proteomes" id="UP000092583"/>
    </source>
</evidence>
<evidence type="ECO:0000313" key="1">
    <source>
        <dbReference type="EMBL" id="OCF59521.1"/>
    </source>
</evidence>
<dbReference type="AlphaFoldDB" id="A0A1B9IVH2"/>
<dbReference type="OrthoDB" id="2569176at2759"/>
<proteinExistence type="predicted"/>
<reference evidence="1 2" key="1">
    <citation type="submission" date="2013-07" db="EMBL/GenBank/DDBJ databases">
        <title>The Genome Sequence of Kwoniella mangroviensis CBS10435.</title>
        <authorList>
            <consortium name="The Broad Institute Genome Sequencing Platform"/>
            <person name="Cuomo C."/>
            <person name="Litvintseva A."/>
            <person name="Chen Y."/>
            <person name="Heitman J."/>
            <person name="Sun S."/>
            <person name="Springer D."/>
            <person name="Dromer F."/>
            <person name="Young S.K."/>
            <person name="Zeng Q."/>
            <person name="Gargeya S."/>
            <person name="Fitzgerald M."/>
            <person name="Abouelleil A."/>
            <person name="Alvarado L."/>
            <person name="Berlin A.M."/>
            <person name="Chapman S.B."/>
            <person name="Dewar J."/>
            <person name="Goldberg J."/>
            <person name="Griggs A."/>
            <person name="Gujja S."/>
            <person name="Hansen M."/>
            <person name="Howarth C."/>
            <person name="Imamovic A."/>
            <person name="Larimer J."/>
            <person name="McCowan C."/>
            <person name="Murphy C."/>
            <person name="Pearson M."/>
            <person name="Priest M."/>
            <person name="Roberts A."/>
            <person name="Saif S."/>
            <person name="Shea T."/>
            <person name="Sykes S."/>
            <person name="Wortman J."/>
            <person name="Nusbaum C."/>
            <person name="Birren B."/>
        </authorList>
    </citation>
    <scope>NUCLEOTIDE SEQUENCE [LARGE SCALE GENOMIC DNA]</scope>
    <source>
        <strain evidence="1 2">CBS 10435</strain>
    </source>
</reference>